<comment type="caution">
    <text evidence="3">The sequence shown here is derived from an EMBL/GenBank/DDBJ whole genome shotgun (WGS) entry which is preliminary data.</text>
</comment>
<dbReference type="GO" id="GO:0004803">
    <property type="term" value="F:transposase activity"/>
    <property type="evidence" value="ECO:0007669"/>
    <property type="project" value="TreeGrafter"/>
</dbReference>
<sequence>MARIGRPGLPEAQKQEVWLQWKQGRPIREIGLGMGRTPGAIRCLLATNGGIVPPTRHRADRSLTLAEREEISRGLAAGWSYREIGRRLNRPASTISREVGRNGGADSYRANRADELAWDRARRPKPCVLATNSALRQLVAQRLVQRWSPEQIAAWLKLEFPAEESLRVSHETIYRSLFIQARGALKKELCAHLRTHRKMRRSKALVVAPRGGIVDAVSIRERPAEVEDRAIPGHWEGDLVSGSNNSHVATLVERRTRFVMLVKVKGRDTASVVSALSRQVQSLPKELRKSLTWDRGTEMASHKDFTVATDVQVYFCDPQSPWQRGSNENTNGLLRQYLPHGTDLSVHSQAALNKIALSLNQRPRETLGFRTPAYRLSECVASTD</sequence>
<dbReference type="eggNOG" id="COG2826">
    <property type="taxonomic scope" value="Bacteria"/>
</dbReference>
<dbReference type="GO" id="GO:0005829">
    <property type="term" value="C:cytosol"/>
    <property type="evidence" value="ECO:0007669"/>
    <property type="project" value="TreeGrafter"/>
</dbReference>
<reference evidence="3 4" key="1">
    <citation type="submission" date="2013-09" db="EMBL/GenBank/DDBJ databases">
        <title>Genome sequencing of Arenimonas metalli.</title>
        <authorList>
            <person name="Chen F."/>
            <person name="Wang G."/>
        </authorList>
    </citation>
    <scope>NUCLEOTIDE SEQUENCE [LARGE SCALE GENOMIC DNA]</scope>
    <source>
        <strain evidence="3 4">CF5-1</strain>
    </source>
</reference>
<dbReference type="GO" id="GO:0006310">
    <property type="term" value="P:DNA recombination"/>
    <property type="evidence" value="ECO:0007669"/>
    <property type="project" value="UniProtKB-KW"/>
</dbReference>
<organism evidence="3 4">
    <name type="scientific">Arenimonas metalli CF5-1</name>
    <dbReference type="NCBI Taxonomy" id="1384056"/>
    <lineage>
        <taxon>Bacteria</taxon>
        <taxon>Pseudomonadati</taxon>
        <taxon>Pseudomonadota</taxon>
        <taxon>Gammaproteobacteria</taxon>
        <taxon>Lysobacterales</taxon>
        <taxon>Lysobacteraceae</taxon>
        <taxon>Arenimonas</taxon>
    </lineage>
</organism>
<dbReference type="OrthoDB" id="9803231at2"/>
<dbReference type="GO" id="GO:0003676">
    <property type="term" value="F:nucleic acid binding"/>
    <property type="evidence" value="ECO:0007669"/>
    <property type="project" value="InterPro"/>
</dbReference>
<dbReference type="PATRIC" id="fig|1384056.3.peg.2256"/>
<gene>
    <name evidence="3" type="ORF">N787_14190</name>
</gene>
<dbReference type="GO" id="GO:0032196">
    <property type="term" value="P:transposition"/>
    <property type="evidence" value="ECO:0007669"/>
    <property type="project" value="TreeGrafter"/>
</dbReference>
<name>A0A091BCH7_9GAMM</name>
<keyword evidence="4" id="KW-1185">Reference proteome</keyword>
<dbReference type="InterPro" id="IPR036397">
    <property type="entry name" value="RNaseH_sf"/>
</dbReference>
<dbReference type="Proteomes" id="UP000029393">
    <property type="component" value="Unassembled WGS sequence"/>
</dbReference>
<dbReference type="SUPFAM" id="SSF53098">
    <property type="entry name" value="Ribonuclease H-like"/>
    <property type="match status" value="1"/>
</dbReference>
<dbReference type="EMBL" id="AVCK01000053">
    <property type="protein sequence ID" value="KFN42120.1"/>
    <property type="molecule type" value="Genomic_DNA"/>
</dbReference>
<evidence type="ECO:0000313" key="4">
    <source>
        <dbReference type="Proteomes" id="UP000029393"/>
    </source>
</evidence>
<dbReference type="AlphaFoldDB" id="A0A091BCH7"/>
<keyword evidence="1" id="KW-0233">DNA recombination</keyword>
<dbReference type="PANTHER" id="PTHR10948">
    <property type="entry name" value="TRANSPOSASE"/>
    <property type="match status" value="1"/>
</dbReference>
<accession>A0A091BCH7</accession>
<dbReference type="Pfam" id="PF13565">
    <property type="entry name" value="HTH_32"/>
    <property type="match status" value="1"/>
</dbReference>
<dbReference type="InterPro" id="IPR025246">
    <property type="entry name" value="IS30-like_HTH"/>
</dbReference>
<feature type="domain" description="Integrase catalytic" evidence="2">
    <location>
        <begin position="219"/>
        <end position="380"/>
    </location>
</feature>
<protein>
    <recommendedName>
        <fullName evidence="2">Integrase catalytic domain-containing protein</fullName>
    </recommendedName>
</protein>
<dbReference type="Pfam" id="PF00665">
    <property type="entry name" value="rve"/>
    <property type="match status" value="1"/>
</dbReference>
<dbReference type="InterPro" id="IPR053392">
    <property type="entry name" value="Transposase_IS30-like"/>
</dbReference>
<proteinExistence type="predicted"/>
<dbReference type="NCBIfam" id="NF033563">
    <property type="entry name" value="transpos_IS30"/>
    <property type="match status" value="1"/>
</dbReference>
<evidence type="ECO:0000256" key="1">
    <source>
        <dbReference type="ARBA" id="ARBA00023172"/>
    </source>
</evidence>
<dbReference type="InterPro" id="IPR051917">
    <property type="entry name" value="Transposase-Integrase"/>
</dbReference>
<evidence type="ECO:0000259" key="2">
    <source>
        <dbReference type="PROSITE" id="PS50994"/>
    </source>
</evidence>
<dbReference type="GO" id="GO:0015074">
    <property type="term" value="P:DNA integration"/>
    <property type="evidence" value="ECO:0007669"/>
    <property type="project" value="InterPro"/>
</dbReference>
<dbReference type="RefSeq" id="WP_034214350.1">
    <property type="nucleotide sequence ID" value="NZ_AVCK01000053.1"/>
</dbReference>
<dbReference type="Pfam" id="PF13936">
    <property type="entry name" value="HTH_38"/>
    <property type="match status" value="1"/>
</dbReference>
<dbReference type="PANTHER" id="PTHR10948:SF23">
    <property type="entry name" value="TRANSPOSASE INSI FOR INSERTION SEQUENCE ELEMENT IS30A-RELATED"/>
    <property type="match status" value="1"/>
</dbReference>
<dbReference type="STRING" id="1384056.N787_14190"/>
<evidence type="ECO:0000313" key="3">
    <source>
        <dbReference type="EMBL" id="KFN42120.1"/>
    </source>
</evidence>
<dbReference type="PROSITE" id="PS50994">
    <property type="entry name" value="INTEGRASE"/>
    <property type="match status" value="1"/>
</dbReference>
<dbReference type="Gene3D" id="3.30.420.10">
    <property type="entry name" value="Ribonuclease H-like superfamily/Ribonuclease H"/>
    <property type="match status" value="1"/>
</dbReference>
<dbReference type="InterPro" id="IPR001584">
    <property type="entry name" value="Integrase_cat-core"/>
</dbReference>
<dbReference type="InterPro" id="IPR012337">
    <property type="entry name" value="RNaseH-like_sf"/>
</dbReference>